<gene>
    <name evidence="11" type="ORF">PG994_011914</name>
</gene>
<keyword evidence="2" id="KW-0479">Metal-binding</keyword>
<name>A0ABR1TU50_9PEZI</name>
<sequence length="214" mass="24333">MEDMIDFEAYPVPVAAYRNHIFVNPSWVQSGNGGPLSEWDWSDSTFADEPAGQDDQVDGVTTPPANDDTSDPQHISPQNSNDPEDLSEPTASSYQFQCPECSMHFEKKKQLTYAAAPEYPSLPRKFLIPDHLRIHHRRHTRPFRCQVAECSKMFALKKDLKRHVEETHGPMRWHCTFPGCMNKLAVDGTARKANLDRHLRTQHAVAAPGRARNR</sequence>
<dbReference type="Gene3D" id="3.30.160.60">
    <property type="entry name" value="Classic Zinc Finger"/>
    <property type="match status" value="1"/>
</dbReference>
<dbReference type="PROSITE" id="PS00028">
    <property type="entry name" value="ZINC_FINGER_C2H2_1"/>
    <property type="match status" value="1"/>
</dbReference>
<feature type="compositionally biased region" description="Polar residues" evidence="9">
    <location>
        <begin position="72"/>
        <end position="81"/>
    </location>
</feature>
<evidence type="ECO:0000259" key="10">
    <source>
        <dbReference type="PROSITE" id="PS50157"/>
    </source>
</evidence>
<keyword evidence="7" id="KW-0539">Nucleus</keyword>
<organism evidence="11 12">
    <name type="scientific">Apiospora phragmitis</name>
    <dbReference type="NCBI Taxonomy" id="2905665"/>
    <lineage>
        <taxon>Eukaryota</taxon>
        <taxon>Fungi</taxon>
        <taxon>Dikarya</taxon>
        <taxon>Ascomycota</taxon>
        <taxon>Pezizomycotina</taxon>
        <taxon>Sordariomycetes</taxon>
        <taxon>Xylariomycetidae</taxon>
        <taxon>Amphisphaeriales</taxon>
        <taxon>Apiosporaceae</taxon>
        <taxon>Apiospora</taxon>
    </lineage>
</organism>
<comment type="caution">
    <text evidence="11">The sequence shown here is derived from an EMBL/GenBank/DDBJ whole genome shotgun (WGS) entry which is preliminary data.</text>
</comment>
<keyword evidence="12" id="KW-1185">Reference proteome</keyword>
<evidence type="ECO:0000256" key="7">
    <source>
        <dbReference type="ARBA" id="ARBA00023242"/>
    </source>
</evidence>
<keyword evidence="4" id="KW-0862">Zinc</keyword>
<feature type="region of interest" description="Disordered" evidence="9">
    <location>
        <begin position="33"/>
        <end position="91"/>
    </location>
</feature>
<dbReference type="InterPro" id="IPR013087">
    <property type="entry name" value="Znf_C2H2_type"/>
</dbReference>
<evidence type="ECO:0000256" key="3">
    <source>
        <dbReference type="ARBA" id="ARBA00022771"/>
    </source>
</evidence>
<reference evidence="11 12" key="1">
    <citation type="submission" date="2023-01" db="EMBL/GenBank/DDBJ databases">
        <title>Analysis of 21 Apiospora genomes using comparative genomics revels a genus with tremendous synthesis potential of carbohydrate active enzymes and secondary metabolites.</title>
        <authorList>
            <person name="Sorensen T."/>
        </authorList>
    </citation>
    <scope>NUCLEOTIDE SEQUENCE [LARGE SCALE GENOMIC DNA]</scope>
    <source>
        <strain evidence="11 12">CBS 135458</strain>
    </source>
</reference>
<evidence type="ECO:0000256" key="6">
    <source>
        <dbReference type="ARBA" id="ARBA00023163"/>
    </source>
</evidence>
<dbReference type="RefSeq" id="XP_066712433.1">
    <property type="nucleotide sequence ID" value="XM_066863323.1"/>
</dbReference>
<evidence type="ECO:0000313" key="11">
    <source>
        <dbReference type="EMBL" id="KAK8050184.1"/>
    </source>
</evidence>
<evidence type="ECO:0000256" key="4">
    <source>
        <dbReference type="ARBA" id="ARBA00022833"/>
    </source>
</evidence>
<keyword evidence="3 8" id="KW-0863">Zinc-finger</keyword>
<keyword evidence="6" id="KW-0804">Transcription</keyword>
<dbReference type="Proteomes" id="UP001480595">
    <property type="component" value="Unassembled WGS sequence"/>
</dbReference>
<dbReference type="PANTHER" id="PTHR46179:SF13">
    <property type="entry name" value="C2H2-TYPE DOMAIN-CONTAINING PROTEIN"/>
    <property type="match status" value="1"/>
</dbReference>
<accession>A0ABR1TU50</accession>
<dbReference type="PROSITE" id="PS50157">
    <property type="entry name" value="ZINC_FINGER_C2H2_2"/>
    <property type="match status" value="1"/>
</dbReference>
<evidence type="ECO:0000313" key="12">
    <source>
        <dbReference type="Proteomes" id="UP001480595"/>
    </source>
</evidence>
<dbReference type="GeneID" id="92096386"/>
<dbReference type="InterPro" id="IPR036236">
    <property type="entry name" value="Znf_C2H2_sf"/>
</dbReference>
<dbReference type="SMART" id="SM00355">
    <property type="entry name" value="ZnF_C2H2"/>
    <property type="match status" value="3"/>
</dbReference>
<evidence type="ECO:0000256" key="1">
    <source>
        <dbReference type="ARBA" id="ARBA00004123"/>
    </source>
</evidence>
<evidence type="ECO:0000256" key="9">
    <source>
        <dbReference type="SAM" id="MobiDB-lite"/>
    </source>
</evidence>
<dbReference type="InterPro" id="IPR051061">
    <property type="entry name" value="Zinc_finger_trans_reg"/>
</dbReference>
<keyword evidence="5" id="KW-0805">Transcription regulation</keyword>
<feature type="domain" description="C2H2-type" evidence="10">
    <location>
        <begin position="143"/>
        <end position="173"/>
    </location>
</feature>
<comment type="subcellular location">
    <subcellularLocation>
        <location evidence="1">Nucleus</location>
    </subcellularLocation>
</comment>
<evidence type="ECO:0000256" key="2">
    <source>
        <dbReference type="ARBA" id="ARBA00022723"/>
    </source>
</evidence>
<evidence type="ECO:0000256" key="8">
    <source>
        <dbReference type="PROSITE-ProRule" id="PRU00042"/>
    </source>
</evidence>
<dbReference type="PANTHER" id="PTHR46179">
    <property type="entry name" value="ZINC FINGER PROTEIN"/>
    <property type="match status" value="1"/>
</dbReference>
<proteinExistence type="predicted"/>
<evidence type="ECO:0000256" key="5">
    <source>
        <dbReference type="ARBA" id="ARBA00023015"/>
    </source>
</evidence>
<dbReference type="SUPFAM" id="SSF57667">
    <property type="entry name" value="beta-beta-alpha zinc fingers"/>
    <property type="match status" value="1"/>
</dbReference>
<protein>
    <recommendedName>
        <fullName evidence="10">C2H2-type domain-containing protein</fullName>
    </recommendedName>
</protein>
<dbReference type="EMBL" id="JAQQWL010000011">
    <property type="protein sequence ID" value="KAK8050184.1"/>
    <property type="molecule type" value="Genomic_DNA"/>
</dbReference>